<evidence type="ECO:0000256" key="1">
    <source>
        <dbReference type="SAM" id="Coils"/>
    </source>
</evidence>
<proteinExistence type="predicted"/>
<keyword evidence="4" id="KW-1185">Reference proteome</keyword>
<name>A0A8H7A6I3_9EURO</name>
<organism evidence="3 4">
    <name type="scientific">Endocarpon pusillum</name>
    <dbReference type="NCBI Taxonomy" id="364733"/>
    <lineage>
        <taxon>Eukaryota</taxon>
        <taxon>Fungi</taxon>
        <taxon>Dikarya</taxon>
        <taxon>Ascomycota</taxon>
        <taxon>Pezizomycotina</taxon>
        <taxon>Eurotiomycetes</taxon>
        <taxon>Chaetothyriomycetidae</taxon>
        <taxon>Verrucariales</taxon>
        <taxon>Verrucariaceae</taxon>
        <taxon>Endocarpon</taxon>
    </lineage>
</organism>
<sequence>MTVPKINICCSKCHVVICSSSNEWRRLEDVSLITPVQKTWFQTITIAKAQDFLPLEPVPADLHNDIVSEATCAKCGSVLGQGFGDFVHEDPMVNSEQIYFVDSAVILKNSNTPEDVFPIVTENVRKDMLRAARSSLQDGVIHEQTPTVRSSVWTPFQEPSQTSPAGQEVQGVLSRFTQKDMEIKMLSRDLESLQNRMLALEKSMTDIRTYSRAASIDGLKSGQDMFIDNFEALFGALKDARSAAITIQGLRSENEQLKQRLSYSAAPKISQTQNEPSESVVEMATDIPITGAPKPAKAKRPYIRRKPLASRKSTTRAASGSVGPDSGFASYHDEDDASYIDSLKALNQISAAMAPALSTSRAQSGASNQHFSNHRDEESVSVLSNANYIPASGENPLTTQPKKRRRTGDMLPNQEDPERYATDSGSRYQSREQSQVKAESSTSQETGLLPSIATQLQNATDSFNIASTDKMMIDPALRSTGVPANPNPPAPAVLSSIENPPAQRQPMHPAPQARTVGGPQHANDQERRIRDYMARDASRKRKARAASAGKKKIVGEERFKQEEKIRARDKMVRELMEREEMLENDGDL</sequence>
<feature type="compositionally biased region" description="Basic residues" evidence="2">
    <location>
        <begin position="538"/>
        <end position="552"/>
    </location>
</feature>
<gene>
    <name evidence="3" type="ORF">GJ744_003722</name>
</gene>
<dbReference type="AlphaFoldDB" id="A0A8H7A6I3"/>
<evidence type="ECO:0000256" key="2">
    <source>
        <dbReference type="SAM" id="MobiDB-lite"/>
    </source>
</evidence>
<feature type="compositionally biased region" description="Basic and acidic residues" evidence="2">
    <location>
        <begin position="523"/>
        <end position="537"/>
    </location>
</feature>
<evidence type="ECO:0008006" key="5">
    <source>
        <dbReference type="Google" id="ProtNLM"/>
    </source>
</evidence>
<comment type="caution">
    <text evidence="3">The sequence shown here is derived from an EMBL/GenBank/DDBJ whole genome shotgun (WGS) entry which is preliminary data.</text>
</comment>
<dbReference type="OrthoDB" id="10316185at2759"/>
<feature type="compositionally biased region" description="Polar residues" evidence="2">
    <location>
        <begin position="423"/>
        <end position="450"/>
    </location>
</feature>
<accession>A0A8H7A6I3</accession>
<feature type="coiled-coil region" evidence="1">
    <location>
        <begin position="176"/>
        <end position="203"/>
    </location>
</feature>
<keyword evidence="1" id="KW-0175">Coiled coil</keyword>
<reference evidence="3" key="1">
    <citation type="submission" date="2020-02" db="EMBL/GenBank/DDBJ databases">
        <authorList>
            <person name="Palmer J.M."/>
        </authorList>
    </citation>
    <scope>NUCLEOTIDE SEQUENCE</scope>
    <source>
        <strain evidence="3">EPUS1.4</strain>
        <tissue evidence="3">Thallus</tissue>
    </source>
</reference>
<protein>
    <recommendedName>
        <fullName evidence="5">Mis18 domain-containing protein</fullName>
    </recommendedName>
</protein>
<evidence type="ECO:0000313" key="4">
    <source>
        <dbReference type="Proteomes" id="UP000606974"/>
    </source>
</evidence>
<feature type="region of interest" description="Disordered" evidence="2">
    <location>
        <begin position="360"/>
        <end position="450"/>
    </location>
</feature>
<evidence type="ECO:0000313" key="3">
    <source>
        <dbReference type="EMBL" id="KAF7503463.1"/>
    </source>
</evidence>
<dbReference type="Proteomes" id="UP000606974">
    <property type="component" value="Unassembled WGS sequence"/>
</dbReference>
<dbReference type="EMBL" id="JAACFV010000177">
    <property type="protein sequence ID" value="KAF7503463.1"/>
    <property type="molecule type" value="Genomic_DNA"/>
</dbReference>
<feature type="region of interest" description="Disordered" evidence="2">
    <location>
        <begin position="288"/>
        <end position="331"/>
    </location>
</feature>
<feature type="compositionally biased region" description="Basic residues" evidence="2">
    <location>
        <begin position="296"/>
        <end position="309"/>
    </location>
</feature>
<feature type="compositionally biased region" description="Polar residues" evidence="2">
    <location>
        <begin position="360"/>
        <end position="371"/>
    </location>
</feature>
<feature type="region of interest" description="Disordered" evidence="2">
    <location>
        <begin position="498"/>
        <end position="554"/>
    </location>
</feature>